<feature type="transmembrane region" description="Helical" evidence="5">
    <location>
        <begin position="314"/>
        <end position="333"/>
    </location>
</feature>
<feature type="transmembrane region" description="Helical" evidence="5">
    <location>
        <begin position="51"/>
        <end position="69"/>
    </location>
</feature>
<dbReference type="Proteomes" id="UP000445000">
    <property type="component" value="Unassembled WGS sequence"/>
</dbReference>
<proteinExistence type="predicted"/>
<evidence type="ECO:0000313" key="8">
    <source>
        <dbReference type="Proteomes" id="UP000445000"/>
    </source>
</evidence>
<comment type="subcellular location">
    <subcellularLocation>
        <location evidence="1">Membrane</location>
        <topology evidence="1">Multi-pass membrane protein</topology>
    </subcellularLocation>
</comment>
<dbReference type="InterPro" id="IPR005829">
    <property type="entry name" value="Sugar_transporter_CS"/>
</dbReference>
<dbReference type="SUPFAM" id="SSF103473">
    <property type="entry name" value="MFS general substrate transporter"/>
    <property type="match status" value="1"/>
</dbReference>
<feature type="transmembrane region" description="Helical" evidence="5">
    <location>
        <begin position="106"/>
        <end position="127"/>
    </location>
</feature>
<dbReference type="PROSITE" id="PS50850">
    <property type="entry name" value="MFS"/>
    <property type="match status" value="1"/>
</dbReference>
<organism evidence="7 8">
    <name type="scientific">Steroidobacter agaridevorans</name>
    <dbReference type="NCBI Taxonomy" id="2695856"/>
    <lineage>
        <taxon>Bacteria</taxon>
        <taxon>Pseudomonadati</taxon>
        <taxon>Pseudomonadota</taxon>
        <taxon>Gammaproteobacteria</taxon>
        <taxon>Steroidobacterales</taxon>
        <taxon>Steroidobacteraceae</taxon>
        <taxon>Steroidobacter</taxon>
    </lineage>
</organism>
<accession>A0A829YGC6</accession>
<feature type="transmembrane region" description="Helical" evidence="5">
    <location>
        <begin position="81"/>
        <end position="100"/>
    </location>
</feature>
<feature type="transmembrane region" description="Helical" evidence="5">
    <location>
        <begin position="289"/>
        <end position="308"/>
    </location>
</feature>
<dbReference type="PANTHER" id="PTHR23508:SF10">
    <property type="entry name" value="CARBOXYLIC ACID TRANSPORTER PROTEIN HOMOLOG"/>
    <property type="match status" value="1"/>
</dbReference>
<feature type="transmembrane region" description="Helical" evidence="5">
    <location>
        <begin position="223"/>
        <end position="245"/>
    </location>
</feature>
<dbReference type="AlphaFoldDB" id="A0A829YGC6"/>
<keyword evidence="2 5" id="KW-0812">Transmembrane</keyword>
<dbReference type="RefSeq" id="WP_161813465.1">
    <property type="nucleotide sequence ID" value="NZ_BLJN01000003.1"/>
</dbReference>
<dbReference type="InterPro" id="IPR011701">
    <property type="entry name" value="MFS"/>
</dbReference>
<dbReference type="InterPro" id="IPR036259">
    <property type="entry name" value="MFS_trans_sf"/>
</dbReference>
<gene>
    <name evidence="7" type="ORF">GCM10011487_38610</name>
</gene>
<evidence type="ECO:0000313" key="7">
    <source>
        <dbReference type="EMBL" id="GFE81861.1"/>
    </source>
</evidence>
<dbReference type="EMBL" id="BLJN01000003">
    <property type="protein sequence ID" value="GFE81861.1"/>
    <property type="molecule type" value="Genomic_DNA"/>
</dbReference>
<dbReference type="Gene3D" id="1.20.1250.20">
    <property type="entry name" value="MFS general substrate transporter like domains"/>
    <property type="match status" value="2"/>
</dbReference>
<evidence type="ECO:0000256" key="1">
    <source>
        <dbReference type="ARBA" id="ARBA00004141"/>
    </source>
</evidence>
<feature type="domain" description="Major facilitator superfamily (MFS) profile" evidence="6">
    <location>
        <begin position="15"/>
        <end position="403"/>
    </location>
</feature>
<evidence type="ECO:0000259" key="6">
    <source>
        <dbReference type="PROSITE" id="PS50850"/>
    </source>
</evidence>
<protein>
    <submittedName>
        <fullName evidence="7">MFS transporter</fullName>
    </submittedName>
</protein>
<dbReference type="GO" id="GO:0046943">
    <property type="term" value="F:carboxylic acid transmembrane transporter activity"/>
    <property type="evidence" value="ECO:0007669"/>
    <property type="project" value="TreeGrafter"/>
</dbReference>
<feature type="transmembrane region" description="Helical" evidence="5">
    <location>
        <begin position="139"/>
        <end position="163"/>
    </location>
</feature>
<evidence type="ECO:0000256" key="3">
    <source>
        <dbReference type="ARBA" id="ARBA00022989"/>
    </source>
</evidence>
<feature type="transmembrane region" description="Helical" evidence="5">
    <location>
        <begin position="353"/>
        <end position="373"/>
    </location>
</feature>
<keyword evidence="3 5" id="KW-1133">Transmembrane helix</keyword>
<dbReference type="PANTHER" id="PTHR23508">
    <property type="entry name" value="CARBOXYLIC ACID TRANSPORTER PROTEIN HOMOLOG"/>
    <property type="match status" value="1"/>
</dbReference>
<dbReference type="GO" id="GO:0005886">
    <property type="term" value="C:plasma membrane"/>
    <property type="evidence" value="ECO:0007669"/>
    <property type="project" value="TreeGrafter"/>
</dbReference>
<sequence>MPSWFDTFTLKDRRTFWACFTGYAADSMDVHLYPFVMPVLMGLWSISKTDAGILATAPMIFSAFGGWIAGILADRFGRARLLQITILWFAVFTFLSGAAQNFEQLLVIRCLQGLGFGGEWAVGSILIGEAVQSRYRGRVMGSIQSAWAVGWGAATVLATLLFTQLPEAIAWRVLFFAGLLPALVALYVRRSVSESSVFLKARGTTRDAHPSVFAIFGRPYRAATFYACLLAAGAHGGYYTIAIWLPTYLRTERQLSFIGTGAFTSIIILGAFCGYMVASYLVDTAGKRITFLMFAIFSGVLALLYTQLPIPNAASAALGFPLGFFAAGLYSGLGPWMSELFSTELRAAGQGFCYNFGRALGSIFPVLVAASWLDVPLGRSIGMLATAAFSLVIIGALALPETRGMPQESALPTGHPLPDSPG</sequence>
<name>A0A829YGC6_9GAMM</name>
<feature type="transmembrane region" description="Helical" evidence="5">
    <location>
        <begin position="257"/>
        <end position="282"/>
    </location>
</feature>
<keyword evidence="4 5" id="KW-0472">Membrane</keyword>
<feature type="transmembrane region" description="Helical" evidence="5">
    <location>
        <begin position="169"/>
        <end position="188"/>
    </location>
</feature>
<keyword evidence="8" id="KW-1185">Reference proteome</keyword>
<evidence type="ECO:0000256" key="5">
    <source>
        <dbReference type="SAM" id="Phobius"/>
    </source>
</evidence>
<reference evidence="8" key="1">
    <citation type="submission" date="2020-01" db="EMBL/GenBank/DDBJ databases">
        <title>'Steroidobacter agaridevorans' sp. nov., agar-degrading bacteria isolated from rhizosphere soils.</title>
        <authorList>
            <person name="Ikenaga M."/>
            <person name="Kataoka M."/>
            <person name="Murouchi A."/>
            <person name="Katsuragi S."/>
            <person name="Sakai M."/>
        </authorList>
    </citation>
    <scope>NUCLEOTIDE SEQUENCE [LARGE SCALE GENOMIC DNA]</scope>
    <source>
        <strain evidence="8">YU21-B</strain>
    </source>
</reference>
<evidence type="ECO:0000256" key="2">
    <source>
        <dbReference type="ARBA" id="ARBA00022692"/>
    </source>
</evidence>
<dbReference type="PROSITE" id="PS00217">
    <property type="entry name" value="SUGAR_TRANSPORT_2"/>
    <property type="match status" value="1"/>
</dbReference>
<evidence type="ECO:0000256" key="4">
    <source>
        <dbReference type="ARBA" id="ARBA00023136"/>
    </source>
</evidence>
<dbReference type="CDD" id="cd17371">
    <property type="entry name" value="MFS_MucK"/>
    <property type="match status" value="1"/>
</dbReference>
<dbReference type="InterPro" id="IPR020846">
    <property type="entry name" value="MFS_dom"/>
</dbReference>
<feature type="transmembrane region" description="Helical" evidence="5">
    <location>
        <begin position="379"/>
        <end position="399"/>
    </location>
</feature>
<dbReference type="Pfam" id="PF07690">
    <property type="entry name" value="MFS_1"/>
    <property type="match status" value="1"/>
</dbReference>
<comment type="caution">
    <text evidence="7">The sequence shown here is derived from an EMBL/GenBank/DDBJ whole genome shotgun (WGS) entry which is preliminary data.</text>
</comment>